<dbReference type="OrthoDB" id="494153at2"/>
<evidence type="ECO:0000256" key="1">
    <source>
        <dbReference type="SAM" id="MobiDB-lite"/>
    </source>
</evidence>
<accession>E8RVZ6</accession>
<feature type="region of interest" description="Disordered" evidence="1">
    <location>
        <begin position="736"/>
        <end position="775"/>
    </location>
</feature>
<keyword evidence="2" id="KW-0614">Plasmid</keyword>
<sequence>MALSLRKSSALNLELEGSTGSFRVGSIAGTNNTLEVKYFLTDLSLDYESGASAQVLSHLAPVRELFETEKLEFDEIMQRDIDDARVSAELVPYLLDKNSRDMVKLFPPIVVVILPTVPNANRPADKYPPVVTEDGTSADGQEERRTRSGAIGQEVFEFSQPILDGEVVKHDLNRLKLNTERTRLVIVDGQHRAMALLALYRNLQDKWTDERRAPYKDFYEEWTPNYIRQFQLSHISLPVMFCTFPELDEHYKGDFDLKKAARSIFLTLNKTARKVSESRNRLLDDNDLIALFLRKTLSAIKNRDVLSQNSIRIFNVELDQSGDRIKIESAIAVTGVNHIYYIIEHLLLNKPDDVSGISARAGKYYKRTDLEAYGASRRLDARNILGAALADTTYRDIFSRDAGDKLAEQYDTNYGAFLLEFYVRFAPIEAHCRASLSLEENLKSQENRKLRPILFEGQGMSRVFNDHRDNLREKLKSKEFGSEATKIEEIIKNLDITAGQIKSAIDRFKGQRAVNFVDSISDKNKLKDGTDIHPKIVGFISDLYDNVFSSVAFQTAAVATFFGEVERAQAEAKKVGAAKIDVTAEFDAYLTSLHALFVPKSVSQFRSLVEVFVGKVEGEITEWKLVRTPHTFREVVYPGEMQPDQWPKYRYMMLELWRPQNEHLQAVVAASRDVCRAQVFKALVGRRKDEFTRNEVKREEDLTPAERATFVTQAYEAIRTLLNNLGWKTTEIPSKKTFEGLSAEPAEISPAAVAEEDEVWESAEDAADEGISSAE</sequence>
<dbReference type="Proteomes" id="UP000001492">
    <property type="component" value="Plasmid pASTEX02"/>
</dbReference>
<dbReference type="EMBL" id="CP002398">
    <property type="protein sequence ID" value="ADU15418.1"/>
    <property type="molecule type" value="Genomic_DNA"/>
</dbReference>
<dbReference type="AlphaFoldDB" id="E8RVZ6"/>
<evidence type="ECO:0008006" key="4">
    <source>
        <dbReference type="Google" id="ProtNLM"/>
    </source>
</evidence>
<reference evidence="3" key="1">
    <citation type="submission" date="2010-12" db="EMBL/GenBank/DDBJ databases">
        <title>Complete sequence of plasmid 2 of Asticcacaulis excentricus CB 48.</title>
        <authorList>
            <consortium name="US DOE Joint Genome Institute"/>
            <person name="Lucas S."/>
            <person name="Copeland A."/>
            <person name="Lapidus A."/>
            <person name="Cheng J.-F."/>
            <person name="Bruce D."/>
            <person name="Goodwin L."/>
            <person name="Pitluck S."/>
            <person name="Teshima H."/>
            <person name="Davenport K."/>
            <person name="Detter J.C."/>
            <person name="Han C."/>
            <person name="Tapia R."/>
            <person name="Land M."/>
            <person name="Hauser L."/>
            <person name="Jeffries C."/>
            <person name="Kyrpides N."/>
            <person name="Ivanova N."/>
            <person name="Ovchinnikova G."/>
            <person name="Brun Y.V."/>
            <person name="Woyke T."/>
        </authorList>
    </citation>
    <scope>NUCLEOTIDE SEQUENCE [LARGE SCALE GENOMIC DNA]</scope>
    <source>
        <strain evidence="3">ATCC 15261 / DSM 4724 / KCTC 12464 / NCIMB 9791 / VKM B-1370 / CB 48</strain>
        <plasmid evidence="3">pASTEX02</plasmid>
    </source>
</reference>
<keyword evidence="3" id="KW-1185">Reference proteome</keyword>
<proteinExistence type="predicted"/>
<evidence type="ECO:0000313" key="2">
    <source>
        <dbReference type="EMBL" id="ADU15418.1"/>
    </source>
</evidence>
<name>E8RVZ6_ASTEC</name>
<dbReference type="HOGENOM" id="CLU_361570_0_0_5"/>
<geneLocation type="plasmid" evidence="2 3">
    <name>pASTEX02</name>
</geneLocation>
<organism evidence="2 3">
    <name type="scientific">Asticcacaulis excentricus (strain ATCC 15261 / DSM 4724 / KCTC 12464 / NCIMB 9791 / VKM B-1370 / CB 48)</name>
    <dbReference type="NCBI Taxonomy" id="573065"/>
    <lineage>
        <taxon>Bacteria</taxon>
        <taxon>Pseudomonadati</taxon>
        <taxon>Pseudomonadota</taxon>
        <taxon>Alphaproteobacteria</taxon>
        <taxon>Caulobacterales</taxon>
        <taxon>Caulobacteraceae</taxon>
        <taxon>Asticcacaulis</taxon>
    </lineage>
</organism>
<gene>
    <name evidence="2" type="ordered locus">Astex_3808</name>
</gene>
<evidence type="ECO:0000313" key="3">
    <source>
        <dbReference type="Proteomes" id="UP000001492"/>
    </source>
</evidence>
<dbReference type="KEGG" id="aex:Astex_3808"/>
<feature type="region of interest" description="Disordered" evidence="1">
    <location>
        <begin position="123"/>
        <end position="146"/>
    </location>
</feature>
<protein>
    <recommendedName>
        <fullName evidence="4">DGQHR domain protein</fullName>
    </recommendedName>
</protein>
<dbReference type="RefSeq" id="WP_013481231.1">
    <property type="nucleotide sequence ID" value="NC_014819.1"/>
</dbReference>
<feature type="compositionally biased region" description="Acidic residues" evidence="1">
    <location>
        <begin position="754"/>
        <end position="768"/>
    </location>
</feature>